<comment type="caution">
    <text evidence="1">The sequence shown here is derived from an EMBL/GenBank/DDBJ whole genome shotgun (WGS) entry which is preliminary data.</text>
</comment>
<accession>A0ABN0VUG9</accession>
<protein>
    <submittedName>
        <fullName evidence="1">Uncharacterized protein</fullName>
    </submittedName>
</protein>
<dbReference type="Proteomes" id="UP001500782">
    <property type="component" value="Unassembled WGS sequence"/>
</dbReference>
<evidence type="ECO:0000313" key="2">
    <source>
        <dbReference type="Proteomes" id="UP001500782"/>
    </source>
</evidence>
<dbReference type="RefSeq" id="WP_343796015.1">
    <property type="nucleotide sequence ID" value="NZ_BAAADJ010000004.1"/>
</dbReference>
<proteinExistence type="predicted"/>
<reference evidence="1 2" key="1">
    <citation type="journal article" date="2019" name="Int. J. Syst. Evol. Microbiol.">
        <title>The Global Catalogue of Microorganisms (GCM) 10K type strain sequencing project: providing services to taxonomists for standard genome sequencing and annotation.</title>
        <authorList>
            <consortium name="The Broad Institute Genomics Platform"/>
            <consortium name="The Broad Institute Genome Sequencing Center for Infectious Disease"/>
            <person name="Wu L."/>
            <person name="Ma J."/>
        </authorList>
    </citation>
    <scope>NUCLEOTIDE SEQUENCE [LARGE SCALE GENOMIC DNA]</scope>
    <source>
        <strain evidence="1 2">JCM 9731</strain>
    </source>
</reference>
<keyword evidence="2" id="KW-1185">Reference proteome</keyword>
<dbReference type="EMBL" id="BAAADJ010000004">
    <property type="protein sequence ID" value="GAA0317281.1"/>
    <property type="molecule type" value="Genomic_DNA"/>
</dbReference>
<dbReference type="SUPFAM" id="SSF88659">
    <property type="entry name" value="Sigma3 and sigma4 domains of RNA polymerase sigma factors"/>
    <property type="match status" value="1"/>
</dbReference>
<gene>
    <name evidence="1" type="ORF">GCM10008967_04810</name>
</gene>
<sequence>MNTLLDSRQKIDAEISRLIDQFKHYQQATTLHQATTPTTNFITHHIKNATATEELRNMLSRCILIIGSMIKPLQVRRYHTAIIKVGVLKVWEALSQTNLDTDDIIRTIYFSVQHKLINEINTTEILDSKTTPLNEFFEVLHSEQTLSAREEIMEYLLPACIMGQLTDHEKIWAIYHYVHDVTDPAIAVLEKVDRATVANWREHAEDKLRDWIVVVES</sequence>
<dbReference type="InterPro" id="IPR013324">
    <property type="entry name" value="RNA_pol_sigma_r3/r4-like"/>
</dbReference>
<organism evidence="1 2">
    <name type="scientific">Bacillus carboniphilus</name>
    <dbReference type="NCBI Taxonomy" id="86663"/>
    <lineage>
        <taxon>Bacteria</taxon>
        <taxon>Bacillati</taxon>
        <taxon>Bacillota</taxon>
        <taxon>Bacilli</taxon>
        <taxon>Bacillales</taxon>
        <taxon>Bacillaceae</taxon>
        <taxon>Bacillus</taxon>
    </lineage>
</organism>
<name>A0ABN0VUG9_9BACI</name>
<evidence type="ECO:0000313" key="1">
    <source>
        <dbReference type="EMBL" id="GAA0317281.1"/>
    </source>
</evidence>